<feature type="region of interest" description="Disordered" evidence="1">
    <location>
        <begin position="1"/>
        <end position="70"/>
    </location>
</feature>
<evidence type="ECO:0000313" key="3">
    <source>
        <dbReference type="Proteomes" id="UP000283210"/>
    </source>
</evidence>
<name>A0A3S2MF21_ORYJA</name>
<evidence type="ECO:0000313" key="2">
    <source>
        <dbReference type="EMBL" id="RVE57965.1"/>
    </source>
</evidence>
<protein>
    <submittedName>
        <fullName evidence="2">Uncharacterized protein</fullName>
    </submittedName>
</protein>
<accession>A0A3S2MF21</accession>
<reference evidence="2 3" key="2">
    <citation type="submission" date="2019-01" db="EMBL/GenBank/DDBJ databases">
        <title>A chromosome length genome reference of the Java medaka (oryzias javanicus).</title>
        <authorList>
            <person name="Herpin A."/>
            <person name="Takehana Y."/>
            <person name="Naruse K."/>
            <person name="Ansai S."/>
            <person name="Kawaguchi M."/>
        </authorList>
    </citation>
    <scope>NUCLEOTIDE SEQUENCE [LARGE SCALE GENOMIC DNA]</scope>
    <source>
        <strain evidence="2">RS831</strain>
        <tissue evidence="2">Whole body</tissue>
    </source>
</reference>
<feature type="compositionally biased region" description="Polar residues" evidence="1">
    <location>
        <begin position="36"/>
        <end position="50"/>
    </location>
</feature>
<dbReference type="AlphaFoldDB" id="A0A3S2MF21"/>
<organism evidence="2 3">
    <name type="scientific">Oryzias javanicus</name>
    <name type="common">Javanese ricefish</name>
    <name type="synonym">Aplocheilus javanicus</name>
    <dbReference type="NCBI Taxonomy" id="123683"/>
    <lineage>
        <taxon>Eukaryota</taxon>
        <taxon>Metazoa</taxon>
        <taxon>Chordata</taxon>
        <taxon>Craniata</taxon>
        <taxon>Vertebrata</taxon>
        <taxon>Euteleostomi</taxon>
        <taxon>Actinopterygii</taxon>
        <taxon>Neopterygii</taxon>
        <taxon>Teleostei</taxon>
        <taxon>Neoteleostei</taxon>
        <taxon>Acanthomorphata</taxon>
        <taxon>Ovalentaria</taxon>
        <taxon>Atherinomorphae</taxon>
        <taxon>Beloniformes</taxon>
        <taxon>Adrianichthyidae</taxon>
        <taxon>Oryziinae</taxon>
        <taxon>Oryzias</taxon>
    </lineage>
</organism>
<proteinExistence type="predicted"/>
<gene>
    <name evidence="2" type="ORF">OJAV_G00204620</name>
</gene>
<evidence type="ECO:0000256" key="1">
    <source>
        <dbReference type="SAM" id="MobiDB-lite"/>
    </source>
</evidence>
<dbReference type="EMBL" id="CM012457">
    <property type="protein sequence ID" value="RVE57965.1"/>
    <property type="molecule type" value="Genomic_DNA"/>
</dbReference>
<keyword evidence="3" id="KW-1185">Reference proteome</keyword>
<feature type="compositionally biased region" description="Basic and acidic residues" evidence="1">
    <location>
        <begin position="55"/>
        <end position="64"/>
    </location>
</feature>
<dbReference type="Proteomes" id="UP000283210">
    <property type="component" value="Chromosome 21"/>
</dbReference>
<reference evidence="2 3" key="1">
    <citation type="submission" date="2018-11" db="EMBL/GenBank/DDBJ databases">
        <authorList>
            <person name="Lopez-Roques C."/>
            <person name="Donnadieu C."/>
            <person name="Bouchez O."/>
            <person name="Klopp C."/>
            <person name="Cabau C."/>
            <person name="Zahm M."/>
        </authorList>
    </citation>
    <scope>NUCLEOTIDE SEQUENCE [LARGE SCALE GENOMIC DNA]</scope>
    <source>
        <strain evidence="2">RS831</strain>
        <tissue evidence="2">Whole body</tissue>
    </source>
</reference>
<sequence>MTSPISQIRSVKPLRNSDEQPSEDTPPFRLRVNPARTETSCPRLQQQDTPLYNRGGEENREVSRRGFLLH</sequence>